<dbReference type="GO" id="GO:0005886">
    <property type="term" value="C:plasma membrane"/>
    <property type="evidence" value="ECO:0007669"/>
    <property type="project" value="InterPro"/>
</dbReference>
<feature type="transmembrane region" description="Helical" evidence="2">
    <location>
        <begin position="12"/>
        <end position="36"/>
    </location>
</feature>
<protein>
    <recommendedName>
        <fullName evidence="5">Pali-domain-containing protein</fullName>
    </recommendedName>
</protein>
<feature type="transmembrane region" description="Helical" evidence="2">
    <location>
        <begin position="148"/>
        <end position="176"/>
    </location>
</feature>
<feature type="transmembrane region" description="Helical" evidence="2">
    <location>
        <begin position="188"/>
        <end position="215"/>
    </location>
</feature>
<dbReference type="GO" id="GO:0035838">
    <property type="term" value="C:growing cell tip"/>
    <property type="evidence" value="ECO:0007669"/>
    <property type="project" value="TreeGrafter"/>
</dbReference>
<dbReference type="OrthoDB" id="3881at2759"/>
<proteinExistence type="predicted"/>
<evidence type="ECO:0000256" key="1">
    <source>
        <dbReference type="SAM" id="MobiDB-lite"/>
    </source>
</evidence>
<dbReference type="STRING" id="1884261.A0A5C3QYL2"/>
<dbReference type="GO" id="GO:0032153">
    <property type="term" value="C:cell division site"/>
    <property type="evidence" value="ECO:0007669"/>
    <property type="project" value="TreeGrafter"/>
</dbReference>
<keyword evidence="2" id="KW-0812">Transmembrane</keyword>
<dbReference type="PANTHER" id="PTHR28013:SF4">
    <property type="entry name" value="MARVEL DOMAIN-CONTAINING PROTEIN"/>
    <property type="match status" value="1"/>
</dbReference>
<dbReference type="Pfam" id="PF06687">
    <property type="entry name" value="SUR7"/>
    <property type="match status" value="1"/>
</dbReference>
<dbReference type="InterPro" id="IPR009571">
    <property type="entry name" value="SUR7/Rim9-like_fungi"/>
</dbReference>
<evidence type="ECO:0000256" key="2">
    <source>
        <dbReference type="SAM" id="Phobius"/>
    </source>
</evidence>
<keyword evidence="2" id="KW-0472">Membrane</keyword>
<keyword evidence="2" id="KW-1133">Transmembrane helix</keyword>
<dbReference type="AlphaFoldDB" id="A0A5C3QYL2"/>
<evidence type="ECO:0000313" key="4">
    <source>
        <dbReference type="Proteomes" id="UP000305067"/>
    </source>
</evidence>
<reference evidence="3 4" key="1">
    <citation type="journal article" date="2019" name="Nat. Ecol. Evol.">
        <title>Megaphylogeny resolves global patterns of mushroom evolution.</title>
        <authorList>
            <person name="Varga T."/>
            <person name="Krizsan K."/>
            <person name="Foldi C."/>
            <person name="Dima B."/>
            <person name="Sanchez-Garcia M."/>
            <person name="Sanchez-Ramirez S."/>
            <person name="Szollosi G.J."/>
            <person name="Szarkandi J.G."/>
            <person name="Papp V."/>
            <person name="Albert L."/>
            <person name="Andreopoulos W."/>
            <person name="Angelini C."/>
            <person name="Antonin V."/>
            <person name="Barry K.W."/>
            <person name="Bougher N.L."/>
            <person name="Buchanan P."/>
            <person name="Buyck B."/>
            <person name="Bense V."/>
            <person name="Catcheside P."/>
            <person name="Chovatia M."/>
            <person name="Cooper J."/>
            <person name="Damon W."/>
            <person name="Desjardin D."/>
            <person name="Finy P."/>
            <person name="Geml J."/>
            <person name="Haridas S."/>
            <person name="Hughes K."/>
            <person name="Justo A."/>
            <person name="Karasinski D."/>
            <person name="Kautmanova I."/>
            <person name="Kiss B."/>
            <person name="Kocsube S."/>
            <person name="Kotiranta H."/>
            <person name="LaButti K.M."/>
            <person name="Lechner B.E."/>
            <person name="Liimatainen K."/>
            <person name="Lipzen A."/>
            <person name="Lukacs Z."/>
            <person name="Mihaltcheva S."/>
            <person name="Morgado L.N."/>
            <person name="Niskanen T."/>
            <person name="Noordeloos M.E."/>
            <person name="Ohm R.A."/>
            <person name="Ortiz-Santana B."/>
            <person name="Ovrebo C."/>
            <person name="Racz N."/>
            <person name="Riley R."/>
            <person name="Savchenko A."/>
            <person name="Shiryaev A."/>
            <person name="Soop K."/>
            <person name="Spirin V."/>
            <person name="Szebenyi C."/>
            <person name="Tomsovsky M."/>
            <person name="Tulloss R.E."/>
            <person name="Uehling J."/>
            <person name="Grigoriev I.V."/>
            <person name="Vagvolgyi C."/>
            <person name="Papp T."/>
            <person name="Martin F.M."/>
            <person name="Miettinen O."/>
            <person name="Hibbett D.S."/>
            <person name="Nagy L.G."/>
        </authorList>
    </citation>
    <scope>NUCLEOTIDE SEQUENCE [LARGE SCALE GENOMIC DNA]</scope>
    <source>
        <strain evidence="3 4">CBS 309.79</strain>
    </source>
</reference>
<dbReference type="InterPro" id="IPR051380">
    <property type="entry name" value="pH-response_reg_palI/RIM9"/>
</dbReference>
<dbReference type="PANTHER" id="PTHR28013">
    <property type="entry name" value="PROTEIN DCV1-RELATED"/>
    <property type="match status" value="1"/>
</dbReference>
<dbReference type="EMBL" id="ML178814">
    <property type="protein sequence ID" value="TFL07012.1"/>
    <property type="molecule type" value="Genomic_DNA"/>
</dbReference>
<keyword evidence="4" id="KW-1185">Reference proteome</keyword>
<feature type="region of interest" description="Disordered" evidence="1">
    <location>
        <begin position="231"/>
        <end position="254"/>
    </location>
</feature>
<dbReference type="Proteomes" id="UP000305067">
    <property type="component" value="Unassembled WGS sequence"/>
</dbReference>
<sequence length="254" mass="27050">MQKPLAAHRRVSITSVVVSFCAFVLVLLVGLSLTIIKPIYLLSLKSTGEVRSSSLATELRFGVWGVCATGAANAPTAFENNGQCFGPKLGYTVPDGILDLLDARGLSQDIAHIILKGLLSVLILHIVTAGLSLTTLFFSLFLGSHGMAIAALFFSIVTALVGTVIFGIDLGLVLTARHAVSQLQDFRFVVNFGPGVWMGLASMLLTWIAVALLSARACYCCGVRRAGRVGHSHSPSGSSHHHHHHHQSPPTSKY</sequence>
<evidence type="ECO:0008006" key="5">
    <source>
        <dbReference type="Google" id="ProtNLM"/>
    </source>
</evidence>
<name>A0A5C3QYL2_9AGAR</name>
<gene>
    <name evidence="3" type="ORF">BDV98DRAFT_538390</name>
</gene>
<accession>A0A5C3QYL2</accession>
<organism evidence="3 4">
    <name type="scientific">Pterulicium gracile</name>
    <dbReference type="NCBI Taxonomy" id="1884261"/>
    <lineage>
        <taxon>Eukaryota</taxon>
        <taxon>Fungi</taxon>
        <taxon>Dikarya</taxon>
        <taxon>Basidiomycota</taxon>
        <taxon>Agaricomycotina</taxon>
        <taxon>Agaricomycetes</taxon>
        <taxon>Agaricomycetidae</taxon>
        <taxon>Agaricales</taxon>
        <taxon>Pleurotineae</taxon>
        <taxon>Pterulaceae</taxon>
        <taxon>Pterulicium</taxon>
    </lineage>
</organism>
<evidence type="ECO:0000313" key="3">
    <source>
        <dbReference type="EMBL" id="TFL07012.1"/>
    </source>
</evidence>
<feature type="transmembrane region" description="Helical" evidence="2">
    <location>
        <begin position="118"/>
        <end position="142"/>
    </location>
</feature>